<evidence type="ECO:0000313" key="3">
    <source>
        <dbReference type="Proteomes" id="UP000030744"/>
    </source>
</evidence>
<dbReference type="GeneID" id="25383161"/>
<dbReference type="Proteomes" id="UP000030744">
    <property type="component" value="Unassembled WGS sequence"/>
</dbReference>
<dbReference type="VEuPathDB" id="ToxoDB:EMH_0088930"/>
<keyword evidence="3" id="KW-1185">Reference proteome</keyword>
<dbReference type="EMBL" id="HG686311">
    <property type="protein sequence ID" value="CDJ34247.1"/>
    <property type="molecule type" value="Genomic_DNA"/>
</dbReference>
<feature type="compositionally biased region" description="Basic and acidic residues" evidence="1">
    <location>
        <begin position="1"/>
        <end position="17"/>
    </location>
</feature>
<organism evidence="2 3">
    <name type="scientific">Eimeria mitis</name>
    <dbReference type="NCBI Taxonomy" id="44415"/>
    <lineage>
        <taxon>Eukaryota</taxon>
        <taxon>Sar</taxon>
        <taxon>Alveolata</taxon>
        <taxon>Apicomplexa</taxon>
        <taxon>Conoidasida</taxon>
        <taxon>Coccidia</taxon>
        <taxon>Eucoccidiorida</taxon>
        <taxon>Eimeriorina</taxon>
        <taxon>Eimeriidae</taxon>
        <taxon>Eimeria</taxon>
    </lineage>
</organism>
<accession>U6KDB9</accession>
<dbReference type="AlphaFoldDB" id="U6KDB9"/>
<evidence type="ECO:0000313" key="2">
    <source>
        <dbReference type="EMBL" id="CDJ34247.1"/>
    </source>
</evidence>
<evidence type="ECO:0000256" key="1">
    <source>
        <dbReference type="SAM" id="MobiDB-lite"/>
    </source>
</evidence>
<feature type="compositionally biased region" description="Basic and acidic residues" evidence="1">
    <location>
        <begin position="96"/>
        <end position="105"/>
    </location>
</feature>
<sequence>MKQRPRECKQNREEADPPQRGVSEALGDLVVVATHLQQQQQKGEIGQLFLHQEMTDQEAEGGKGTPQTPGEEKMQAAERAAQQPRHRTEALQPAGGHDRRQHQTKDALPQVEGQDQLQHQRQKIQSQAEQGELRLHNLERILSQAEEHELLLPQGPVTSLSQVDEHAQLHAQQMNHLQQAELRRLPSQKKTPAQAEGHDRQQLQQGNLQWQQEGPDLQ</sequence>
<gene>
    <name evidence="2" type="ORF">EMH_0088930</name>
</gene>
<protein>
    <submittedName>
        <fullName evidence="2">Uncharacterized protein</fullName>
    </submittedName>
</protein>
<reference evidence="2" key="1">
    <citation type="submission" date="2013-10" db="EMBL/GenBank/DDBJ databases">
        <title>Genomic analysis of the causative agents of coccidiosis in chickens.</title>
        <authorList>
            <person name="Reid A.J."/>
            <person name="Blake D."/>
            <person name="Billington K."/>
            <person name="Browne H."/>
            <person name="Dunn M."/>
            <person name="Hung S."/>
            <person name="Kawahara F."/>
            <person name="Miranda-Saavedra D."/>
            <person name="Mourier T."/>
            <person name="Nagra H."/>
            <person name="Otto T.D."/>
            <person name="Rawlings N."/>
            <person name="Sanchez A."/>
            <person name="Sanders M."/>
            <person name="Subramaniam C."/>
            <person name="Tay Y."/>
            <person name="Dear P."/>
            <person name="Doerig C."/>
            <person name="Gruber A."/>
            <person name="Parkinson J."/>
            <person name="Shirley M."/>
            <person name="Wan K.L."/>
            <person name="Berriman M."/>
            <person name="Tomley F."/>
            <person name="Pain A."/>
        </authorList>
    </citation>
    <scope>NUCLEOTIDE SEQUENCE [LARGE SCALE GENOMIC DNA]</scope>
    <source>
        <strain evidence="2">Houghton</strain>
    </source>
</reference>
<feature type="region of interest" description="Disordered" evidence="1">
    <location>
        <begin position="1"/>
        <end position="23"/>
    </location>
</feature>
<reference evidence="2" key="2">
    <citation type="submission" date="2013-10" db="EMBL/GenBank/DDBJ databases">
        <authorList>
            <person name="Aslett M."/>
        </authorList>
    </citation>
    <scope>NUCLEOTIDE SEQUENCE [LARGE SCALE GENOMIC DNA]</scope>
    <source>
        <strain evidence="2">Houghton</strain>
    </source>
</reference>
<proteinExistence type="predicted"/>
<feature type="compositionally biased region" description="Polar residues" evidence="1">
    <location>
        <begin position="113"/>
        <end position="129"/>
    </location>
</feature>
<dbReference type="RefSeq" id="XP_013356810.1">
    <property type="nucleotide sequence ID" value="XM_013501356.1"/>
</dbReference>
<feature type="region of interest" description="Disordered" evidence="1">
    <location>
        <begin position="170"/>
        <end position="218"/>
    </location>
</feature>
<feature type="region of interest" description="Disordered" evidence="1">
    <location>
        <begin position="38"/>
        <end position="131"/>
    </location>
</feature>
<name>U6KDB9_9EIME</name>
<feature type="compositionally biased region" description="Low complexity" evidence="1">
    <location>
        <begin position="202"/>
        <end position="212"/>
    </location>
</feature>